<protein>
    <submittedName>
        <fullName evidence="1">Uncharacterized protein</fullName>
    </submittedName>
</protein>
<dbReference type="RefSeq" id="WP_093822948.1">
    <property type="nucleotide sequence ID" value="NZ_FOLQ01000001.1"/>
</dbReference>
<dbReference type="AlphaFoldDB" id="A0A1I1H8U9"/>
<name>A0A1I1H8U9_9BACT</name>
<sequence>MTKVEQVQRIKAKIREIETLSDRPFLVDGCLDELLILVDELAQMTPEDQLTEGDSPVPEKSTYEGAWQSLVNTKNKEGASFDASYKETRRYNASRKTQEKCDQAFATLMKQIRLDTSMIRNA</sequence>
<evidence type="ECO:0000313" key="2">
    <source>
        <dbReference type="Proteomes" id="UP000198598"/>
    </source>
</evidence>
<gene>
    <name evidence="1" type="ORF">SAMN05216167_101605</name>
</gene>
<organism evidence="1 2">
    <name type="scientific">Spirosoma endophyticum</name>
    <dbReference type="NCBI Taxonomy" id="662367"/>
    <lineage>
        <taxon>Bacteria</taxon>
        <taxon>Pseudomonadati</taxon>
        <taxon>Bacteroidota</taxon>
        <taxon>Cytophagia</taxon>
        <taxon>Cytophagales</taxon>
        <taxon>Cytophagaceae</taxon>
        <taxon>Spirosoma</taxon>
    </lineage>
</organism>
<evidence type="ECO:0000313" key="1">
    <source>
        <dbReference type="EMBL" id="SFC17903.1"/>
    </source>
</evidence>
<keyword evidence="2" id="KW-1185">Reference proteome</keyword>
<dbReference type="Proteomes" id="UP000198598">
    <property type="component" value="Unassembled WGS sequence"/>
</dbReference>
<dbReference type="EMBL" id="FOLQ01000001">
    <property type="protein sequence ID" value="SFC17903.1"/>
    <property type="molecule type" value="Genomic_DNA"/>
</dbReference>
<proteinExistence type="predicted"/>
<reference evidence="1 2" key="1">
    <citation type="submission" date="2016-10" db="EMBL/GenBank/DDBJ databases">
        <authorList>
            <person name="de Groot N.N."/>
        </authorList>
    </citation>
    <scope>NUCLEOTIDE SEQUENCE [LARGE SCALE GENOMIC DNA]</scope>
    <source>
        <strain evidence="1 2">DSM 26130</strain>
    </source>
</reference>
<accession>A0A1I1H8U9</accession>